<dbReference type="InterPro" id="IPR051722">
    <property type="entry name" value="Endocytosis_PI4K-reg_protein"/>
</dbReference>
<evidence type="ECO:0000256" key="1">
    <source>
        <dbReference type="ARBA" id="ARBA00002550"/>
    </source>
</evidence>
<dbReference type="SMART" id="SM00028">
    <property type="entry name" value="TPR"/>
    <property type="match status" value="3"/>
</dbReference>
<feature type="repeat" description="TPR" evidence="3">
    <location>
        <begin position="179"/>
        <end position="212"/>
    </location>
</feature>
<dbReference type="GO" id="GO:0005886">
    <property type="term" value="C:plasma membrane"/>
    <property type="evidence" value="ECO:0007669"/>
    <property type="project" value="TreeGrafter"/>
</dbReference>
<dbReference type="WBParaSite" id="HPBE_0002563401-mRNA-1">
    <property type="protein sequence ID" value="HPBE_0002563401-mRNA-1"/>
    <property type="gene ID" value="HPBE_0002563401"/>
</dbReference>
<dbReference type="PROSITE" id="PS50005">
    <property type="entry name" value="TPR"/>
    <property type="match status" value="1"/>
</dbReference>
<dbReference type="GO" id="GO:0046854">
    <property type="term" value="P:phosphatidylinositol phosphate biosynthetic process"/>
    <property type="evidence" value="ECO:0007669"/>
    <property type="project" value="TreeGrafter"/>
</dbReference>
<evidence type="ECO:0000313" key="6">
    <source>
        <dbReference type="WBParaSite" id="HPBE_0002563401-mRNA-1"/>
    </source>
</evidence>
<keyword evidence="3" id="KW-0802">TPR repeat</keyword>
<evidence type="ECO:0000313" key="4">
    <source>
        <dbReference type="EMBL" id="VDP52608.1"/>
    </source>
</evidence>
<protein>
    <submittedName>
        <fullName evidence="6">TPR_REGION domain-containing protein</fullName>
    </submittedName>
</protein>
<keyword evidence="5" id="KW-1185">Reference proteome</keyword>
<accession>A0A3P8F0D8</accession>
<evidence type="ECO:0000256" key="3">
    <source>
        <dbReference type="PROSITE-ProRule" id="PRU00339"/>
    </source>
</evidence>
<reference evidence="4 5" key="1">
    <citation type="submission" date="2018-11" db="EMBL/GenBank/DDBJ databases">
        <authorList>
            <consortium name="Pathogen Informatics"/>
        </authorList>
    </citation>
    <scope>NUCLEOTIDE SEQUENCE [LARGE SCALE GENOMIC DNA]</scope>
</reference>
<dbReference type="InterPro" id="IPR011990">
    <property type="entry name" value="TPR-like_helical_dom_sf"/>
</dbReference>
<dbReference type="PANTHER" id="PTHR23083">
    <property type="entry name" value="TETRATRICOPEPTIDE REPEAT PROTEIN, TPR"/>
    <property type="match status" value="1"/>
</dbReference>
<evidence type="ECO:0000256" key="2">
    <source>
        <dbReference type="ARBA" id="ARBA00038251"/>
    </source>
</evidence>
<sequence>MYDAQRYVCTDTFVAGTPSIGREISSSTPLFATPLGIGIGTPMLNPNVGNSQSGLEMAVSAADSGVPASEAGGQSASSEGGVAGANASAGLWTRFRTQANMWMELAELFLAEGRLNDVGPCVEQAAVLFPQAHQVLYLKVGTRTLVTDRRRATKGRNNSFLSFFRASLLSALALCPSHTPSLFHLAQLYTSEGNIAMAEQMFRELVRVDPLNCQWWQELGCCLMRRSNVSRAMECFSAASQLDRSTPLLPFASIPLVFPSSF</sequence>
<dbReference type="Gene3D" id="1.25.40.10">
    <property type="entry name" value="Tetratricopeptide repeat domain"/>
    <property type="match status" value="1"/>
</dbReference>
<dbReference type="AlphaFoldDB" id="A0A183GSG4"/>
<proteinExistence type="inferred from homology"/>
<dbReference type="PANTHER" id="PTHR23083:SF464">
    <property type="entry name" value="TETRATRICOPEPTIDE REPEAT DOMAIN 7, ISOFORM A"/>
    <property type="match status" value="1"/>
</dbReference>
<dbReference type="SUPFAM" id="SSF48452">
    <property type="entry name" value="TPR-like"/>
    <property type="match status" value="1"/>
</dbReference>
<gene>
    <name evidence="4" type="ORF">HPBE_LOCUS25633</name>
</gene>
<accession>A0A183GSG4</accession>
<organism evidence="5 6">
    <name type="scientific">Heligmosomoides polygyrus</name>
    <name type="common">Parasitic roundworm</name>
    <dbReference type="NCBI Taxonomy" id="6339"/>
    <lineage>
        <taxon>Eukaryota</taxon>
        <taxon>Metazoa</taxon>
        <taxon>Ecdysozoa</taxon>
        <taxon>Nematoda</taxon>
        <taxon>Chromadorea</taxon>
        <taxon>Rhabditida</taxon>
        <taxon>Rhabditina</taxon>
        <taxon>Rhabditomorpha</taxon>
        <taxon>Strongyloidea</taxon>
        <taxon>Heligmosomidae</taxon>
        <taxon>Heligmosomoides</taxon>
    </lineage>
</organism>
<comment type="similarity">
    <text evidence="2">Belongs to the YPP1 family.</text>
</comment>
<dbReference type="InterPro" id="IPR019734">
    <property type="entry name" value="TPR_rpt"/>
</dbReference>
<dbReference type="EMBL" id="UZAH01038258">
    <property type="protein sequence ID" value="VDP52608.1"/>
    <property type="molecule type" value="Genomic_DNA"/>
</dbReference>
<dbReference type="Pfam" id="PF13181">
    <property type="entry name" value="TPR_8"/>
    <property type="match status" value="1"/>
</dbReference>
<dbReference type="OrthoDB" id="5856873at2759"/>
<dbReference type="Proteomes" id="UP000050761">
    <property type="component" value="Unassembled WGS sequence"/>
</dbReference>
<comment type="function">
    <text evidence="1">Involved in endocytosis.</text>
</comment>
<name>A0A183GSG4_HELPZ</name>
<evidence type="ECO:0000313" key="5">
    <source>
        <dbReference type="Proteomes" id="UP000050761"/>
    </source>
</evidence>
<dbReference type="GO" id="GO:0072659">
    <property type="term" value="P:protein localization to plasma membrane"/>
    <property type="evidence" value="ECO:0007669"/>
    <property type="project" value="TreeGrafter"/>
</dbReference>
<reference evidence="6" key="2">
    <citation type="submission" date="2019-09" db="UniProtKB">
        <authorList>
            <consortium name="WormBaseParasite"/>
        </authorList>
    </citation>
    <scope>IDENTIFICATION</scope>
</reference>